<comment type="caution">
    <text evidence="1">The sequence shown here is derived from an EMBL/GenBank/DDBJ whole genome shotgun (WGS) entry which is preliminary data.</text>
</comment>
<evidence type="ECO:0000313" key="2">
    <source>
        <dbReference type="Proteomes" id="UP000190366"/>
    </source>
</evidence>
<name>A0AB38DLL0_9MYCO</name>
<dbReference type="EMBL" id="FVQL01000001">
    <property type="protein sequence ID" value="SKZ52021.1"/>
    <property type="molecule type" value="Genomic_DNA"/>
</dbReference>
<evidence type="ECO:0000313" key="1">
    <source>
        <dbReference type="EMBL" id="SKZ52021.1"/>
    </source>
</evidence>
<organism evidence="1 2">
    <name type="scientific">Mycobacteroides abscessus subsp. massiliense</name>
    <dbReference type="NCBI Taxonomy" id="1962118"/>
    <lineage>
        <taxon>Bacteria</taxon>
        <taxon>Bacillati</taxon>
        <taxon>Actinomycetota</taxon>
        <taxon>Actinomycetes</taxon>
        <taxon>Mycobacteriales</taxon>
        <taxon>Mycobacteriaceae</taxon>
        <taxon>Mycobacteroides</taxon>
        <taxon>Mycobacteroides abscessus</taxon>
    </lineage>
</organism>
<dbReference type="Proteomes" id="UP000190366">
    <property type="component" value="Unassembled WGS sequence"/>
</dbReference>
<dbReference type="AlphaFoldDB" id="A0AB38DLL0"/>
<gene>
    <name evidence="1" type="ORF">SAMEA2275630_05064</name>
</gene>
<accession>A0AB38DLL0</accession>
<sequence length="342" mass="37089">MTTAITTATPGSYTARALSTIPGHAEQVAQVERLKEWHLRNSHAAETVCNTSQFEAAMAAEIGEAARAGQQSAPELTERAREHLAARDAHQQIVAAHRHAVAVAETQLAAIERDGVSHAYQWLREQLDELFAAFGELDIEPSLTAERALREGRGAAYTSAADLANDYLGLRNAHRQIVRLDAASGGHETGALSHRVAVCGQMREFIDAEPFWALRRRMNARQATDVTETGNAHKQWLAAAPDPVGRRLGGSPKAPVPEGITQIAWLAHVAAHRPWLPDAATLIDAYDLAVAACRPGRPAVIDYSRCWWILPSTKTFSDQQITARDALAELANSTEQSAPTTV</sequence>
<proteinExistence type="predicted"/>
<dbReference type="RefSeq" id="WP_052526156.1">
    <property type="nucleotide sequence ID" value="NZ_CP065272.1"/>
</dbReference>
<protein>
    <submittedName>
        <fullName evidence="1">Uncharacterized protein</fullName>
    </submittedName>
</protein>
<reference evidence="1 2" key="1">
    <citation type="submission" date="2016-11" db="EMBL/GenBank/DDBJ databases">
        <authorList>
            <consortium name="Pathogen Informatics"/>
        </authorList>
    </citation>
    <scope>NUCLEOTIDE SEQUENCE [LARGE SCALE GENOMIC DNA]</scope>
    <source>
        <strain evidence="1 2">1168</strain>
    </source>
</reference>